<protein>
    <submittedName>
        <fullName evidence="2">Uncharacterized protein</fullName>
    </submittedName>
</protein>
<dbReference type="EMBL" id="CACVKT020010426">
    <property type="protein sequence ID" value="CAC5426313.1"/>
    <property type="molecule type" value="Genomic_DNA"/>
</dbReference>
<proteinExistence type="predicted"/>
<evidence type="ECO:0000313" key="3">
    <source>
        <dbReference type="Proteomes" id="UP000507470"/>
    </source>
</evidence>
<keyword evidence="1" id="KW-0732">Signal</keyword>
<reference evidence="2 3" key="1">
    <citation type="submission" date="2020-06" db="EMBL/GenBank/DDBJ databases">
        <authorList>
            <person name="Li R."/>
            <person name="Bekaert M."/>
        </authorList>
    </citation>
    <scope>NUCLEOTIDE SEQUENCE [LARGE SCALE GENOMIC DNA]</scope>
    <source>
        <strain evidence="3">wild</strain>
    </source>
</reference>
<sequence length="389" mass="43519">MIRGTIICLCLGSLITYTETVALQVASIALTAYEVISSGIDFIEKYVLGDPFGDSLQQLQRSIDLIHTKLDYLTDVVDRLLQLVKELPYTLRITEHVEKIKSCTKDLNNFFSRPTNAAALGNLKKCYDIMENVRSIGSYLSGGAIAGSPPLFDLYRQKEGTYHGETIKNMFTYLYTHFINGCAVVVTAEGSIYHGSSRFYQKECKATVGAIQNYMKNFFSKCIREMCPHFISTAKATLLKASDSTSAHIAMSGAFPWFQFLVLKTSTTNPNITDDGTFKMKSNNFAGTQTYRLFWTDSFVRFQRDGTGATLEITIDKNHLVNSYYGNLNITANQQVSKMQFKAYTTDTSIDHCDYSTGVNPAHRFKSDKSTCLLGILLTLCIISIPHIE</sequence>
<accession>A0A6J8F2R7</accession>
<name>A0A6J8F2R7_MYTCO</name>
<dbReference type="OrthoDB" id="6193588at2759"/>
<keyword evidence="3" id="KW-1185">Reference proteome</keyword>
<gene>
    <name evidence="2" type="ORF">MCOR_58039</name>
</gene>
<evidence type="ECO:0000313" key="2">
    <source>
        <dbReference type="EMBL" id="CAC5426313.1"/>
    </source>
</evidence>
<feature type="chain" id="PRO_5026935236" evidence="1">
    <location>
        <begin position="21"/>
        <end position="389"/>
    </location>
</feature>
<evidence type="ECO:0000256" key="1">
    <source>
        <dbReference type="SAM" id="SignalP"/>
    </source>
</evidence>
<feature type="signal peptide" evidence="1">
    <location>
        <begin position="1"/>
        <end position="20"/>
    </location>
</feature>
<dbReference type="AlphaFoldDB" id="A0A6J8F2R7"/>
<dbReference type="Proteomes" id="UP000507470">
    <property type="component" value="Unassembled WGS sequence"/>
</dbReference>
<organism evidence="2 3">
    <name type="scientific">Mytilus coruscus</name>
    <name type="common">Sea mussel</name>
    <dbReference type="NCBI Taxonomy" id="42192"/>
    <lineage>
        <taxon>Eukaryota</taxon>
        <taxon>Metazoa</taxon>
        <taxon>Spiralia</taxon>
        <taxon>Lophotrochozoa</taxon>
        <taxon>Mollusca</taxon>
        <taxon>Bivalvia</taxon>
        <taxon>Autobranchia</taxon>
        <taxon>Pteriomorphia</taxon>
        <taxon>Mytilida</taxon>
        <taxon>Mytiloidea</taxon>
        <taxon>Mytilidae</taxon>
        <taxon>Mytilinae</taxon>
        <taxon>Mytilus</taxon>
    </lineage>
</organism>